<evidence type="ECO:0000313" key="1">
    <source>
        <dbReference type="EMBL" id="RZC39468.1"/>
    </source>
</evidence>
<dbReference type="AlphaFoldDB" id="A0A482W4K0"/>
<reference evidence="1 2" key="1">
    <citation type="submission" date="2017-03" db="EMBL/GenBank/DDBJ databases">
        <title>Genome of the blue death feigning beetle - Asbolus verrucosus.</title>
        <authorList>
            <person name="Rider S.D."/>
        </authorList>
    </citation>
    <scope>NUCLEOTIDE SEQUENCE [LARGE SCALE GENOMIC DNA]</scope>
    <source>
        <strain evidence="1">Butters</strain>
        <tissue evidence="1">Head and leg muscle</tissue>
    </source>
</reference>
<sequence length="91" mass="10982">MRVFQERLPNRRITCFKELRERLRGKGCSEGDKKLSRRVQTAEMEKHIIHMAENDPNTSSRLISTQEELSKNNYFIRITFNLFKIFYLQIM</sequence>
<feature type="non-terminal residue" evidence="1">
    <location>
        <position position="91"/>
    </location>
</feature>
<keyword evidence="2" id="KW-1185">Reference proteome</keyword>
<evidence type="ECO:0000313" key="2">
    <source>
        <dbReference type="Proteomes" id="UP000292052"/>
    </source>
</evidence>
<proteinExistence type="predicted"/>
<organism evidence="1 2">
    <name type="scientific">Asbolus verrucosus</name>
    <name type="common">Desert ironclad beetle</name>
    <dbReference type="NCBI Taxonomy" id="1661398"/>
    <lineage>
        <taxon>Eukaryota</taxon>
        <taxon>Metazoa</taxon>
        <taxon>Ecdysozoa</taxon>
        <taxon>Arthropoda</taxon>
        <taxon>Hexapoda</taxon>
        <taxon>Insecta</taxon>
        <taxon>Pterygota</taxon>
        <taxon>Neoptera</taxon>
        <taxon>Endopterygota</taxon>
        <taxon>Coleoptera</taxon>
        <taxon>Polyphaga</taxon>
        <taxon>Cucujiformia</taxon>
        <taxon>Tenebrionidae</taxon>
        <taxon>Pimeliinae</taxon>
        <taxon>Asbolus</taxon>
    </lineage>
</organism>
<gene>
    <name evidence="1" type="ORF">BDFB_013268</name>
</gene>
<comment type="caution">
    <text evidence="1">The sequence shown here is derived from an EMBL/GenBank/DDBJ whole genome shotgun (WGS) entry which is preliminary data.</text>
</comment>
<name>A0A482W4K0_ASBVE</name>
<dbReference type="Proteomes" id="UP000292052">
    <property type="component" value="Unassembled WGS sequence"/>
</dbReference>
<protein>
    <submittedName>
        <fullName evidence="1">Uncharacterized protein</fullName>
    </submittedName>
</protein>
<accession>A0A482W4K0</accession>
<dbReference type="EMBL" id="QDEB01034216">
    <property type="protein sequence ID" value="RZC39468.1"/>
    <property type="molecule type" value="Genomic_DNA"/>
</dbReference>